<evidence type="ECO:0008006" key="3">
    <source>
        <dbReference type="Google" id="ProtNLM"/>
    </source>
</evidence>
<gene>
    <name evidence="1" type="ORF">HYPSUDRAFT_128961</name>
</gene>
<name>A0A0D2MWX2_HYPSF</name>
<dbReference type="STRING" id="945553.A0A0D2MWX2"/>
<dbReference type="EMBL" id="KN817521">
    <property type="protein sequence ID" value="KJA28528.1"/>
    <property type="molecule type" value="Genomic_DNA"/>
</dbReference>
<evidence type="ECO:0000313" key="2">
    <source>
        <dbReference type="Proteomes" id="UP000054270"/>
    </source>
</evidence>
<dbReference type="OrthoDB" id="423313at2759"/>
<dbReference type="Proteomes" id="UP000054270">
    <property type="component" value="Unassembled WGS sequence"/>
</dbReference>
<keyword evidence="2" id="KW-1185">Reference proteome</keyword>
<organism evidence="1 2">
    <name type="scientific">Hypholoma sublateritium (strain FD-334 SS-4)</name>
    <dbReference type="NCBI Taxonomy" id="945553"/>
    <lineage>
        <taxon>Eukaryota</taxon>
        <taxon>Fungi</taxon>
        <taxon>Dikarya</taxon>
        <taxon>Basidiomycota</taxon>
        <taxon>Agaricomycotina</taxon>
        <taxon>Agaricomycetes</taxon>
        <taxon>Agaricomycetidae</taxon>
        <taxon>Agaricales</taxon>
        <taxon>Agaricineae</taxon>
        <taxon>Strophariaceae</taxon>
        <taxon>Hypholoma</taxon>
    </lineage>
</organism>
<protein>
    <recommendedName>
        <fullName evidence="3">Glycosyltransferase family 23 protein</fullName>
    </recommendedName>
</protein>
<proteinExistence type="predicted"/>
<evidence type="ECO:0000313" key="1">
    <source>
        <dbReference type="EMBL" id="KJA28528.1"/>
    </source>
</evidence>
<dbReference type="OMA" id="DYLYYAC"/>
<feature type="non-terminal residue" evidence="1">
    <location>
        <position position="1"/>
    </location>
</feature>
<accession>A0A0D2MWX2</accession>
<dbReference type="AlphaFoldDB" id="A0A0D2MWX2"/>
<sequence>FDSSNYLKGTPTEDFRDNLLPDVQYITSWISAGWTNDVMTYMNLIYLGSLTNRVPILPQFTPSHIGGGVPPIDFGEIFDVPRLRIEMNRPLIEWHEIKIRNAEAVQELGCWNVWEAVQQHATSPRDSSLTNRLKLDISYTKAPSWIKLIPRYEHDLFSDFASLSVLAFPEGRTENAIEPRESPQNHVKLPPDEHMLCYDYLYYVCAHQSYEFEFDYSPVWLFVGRFMHWTARVEDLAIQYVRKALGVGETEQTPPYISVHIRHGDFSDWCHEVPIDDCFAPMAAIVRRVNEVKQEILERKKIHVKHVILTSDEKNATWWQAVLDQGWYRVNSSETVEQYGTWYPLIIDAVIQSGGVGFVGTDRSTMSLLARRRVQSWHDGVVRTIKWGRPGADDH</sequence>
<dbReference type="Gene3D" id="3.40.50.11350">
    <property type="match status" value="1"/>
</dbReference>
<reference evidence="2" key="1">
    <citation type="submission" date="2014-04" db="EMBL/GenBank/DDBJ databases">
        <title>Evolutionary Origins and Diversification of the Mycorrhizal Mutualists.</title>
        <authorList>
            <consortium name="DOE Joint Genome Institute"/>
            <consortium name="Mycorrhizal Genomics Consortium"/>
            <person name="Kohler A."/>
            <person name="Kuo A."/>
            <person name="Nagy L.G."/>
            <person name="Floudas D."/>
            <person name="Copeland A."/>
            <person name="Barry K.W."/>
            <person name="Cichocki N."/>
            <person name="Veneault-Fourrey C."/>
            <person name="LaButti K."/>
            <person name="Lindquist E.A."/>
            <person name="Lipzen A."/>
            <person name="Lundell T."/>
            <person name="Morin E."/>
            <person name="Murat C."/>
            <person name="Riley R."/>
            <person name="Ohm R."/>
            <person name="Sun H."/>
            <person name="Tunlid A."/>
            <person name="Henrissat B."/>
            <person name="Grigoriev I.V."/>
            <person name="Hibbett D.S."/>
            <person name="Martin F."/>
        </authorList>
    </citation>
    <scope>NUCLEOTIDE SEQUENCE [LARGE SCALE GENOMIC DNA]</scope>
    <source>
        <strain evidence="2">FD-334 SS-4</strain>
    </source>
</reference>
<dbReference type="CDD" id="cd11296">
    <property type="entry name" value="O-FucT_like"/>
    <property type="match status" value="1"/>
</dbReference>